<keyword evidence="4" id="KW-0503">Monooxygenase</keyword>
<dbReference type="Gene3D" id="3.20.20.30">
    <property type="entry name" value="Luciferase-like domain"/>
    <property type="match status" value="1"/>
</dbReference>
<dbReference type="Pfam" id="PF00296">
    <property type="entry name" value="Bac_luciferase"/>
    <property type="match status" value="1"/>
</dbReference>
<evidence type="ECO:0000259" key="5">
    <source>
        <dbReference type="Pfam" id="PF00296"/>
    </source>
</evidence>
<evidence type="ECO:0000256" key="1">
    <source>
        <dbReference type="ARBA" id="ARBA00022630"/>
    </source>
</evidence>
<evidence type="ECO:0000313" key="6">
    <source>
        <dbReference type="EMBL" id="CAB4625927.1"/>
    </source>
</evidence>
<evidence type="ECO:0000256" key="2">
    <source>
        <dbReference type="ARBA" id="ARBA00022643"/>
    </source>
</evidence>
<dbReference type="InterPro" id="IPR050172">
    <property type="entry name" value="SsuD_RutA_monooxygenase"/>
</dbReference>
<dbReference type="InterPro" id="IPR036661">
    <property type="entry name" value="Luciferase-like_sf"/>
</dbReference>
<proteinExistence type="predicted"/>
<gene>
    <name evidence="6" type="ORF">UFOPK1835_02138</name>
</gene>
<evidence type="ECO:0000256" key="4">
    <source>
        <dbReference type="ARBA" id="ARBA00023033"/>
    </source>
</evidence>
<dbReference type="AlphaFoldDB" id="A0A6J6IMX8"/>
<accession>A0A6J6IMX8</accession>
<dbReference type="SUPFAM" id="SSF51679">
    <property type="entry name" value="Bacterial luciferase-like"/>
    <property type="match status" value="1"/>
</dbReference>
<sequence>MLDVWKAADDIDLYESGWNFDHFYPIFSDSTGPCLEGWSTLSALAQATRRIRIGVLVTGMPYRHPAVLANMAATVDIISGGRLELGLGAGWNHEEADAYGISLGATLTERFDRFDEGVEMIISLLSNEVTDFAGKHFTLSGARCEPKPIQRPHPPICIGGTGKRRTIPAAARFAQHWNHPGGSVEDWKVSRDLLWSECERIGRDPSEITTSIHLMADVADPGRTAEQAAAFADAGLDLGIVYIAPPHTPAALEIMASALSPLAD</sequence>
<dbReference type="EMBL" id="CAEZUP010000150">
    <property type="protein sequence ID" value="CAB4625927.1"/>
    <property type="molecule type" value="Genomic_DNA"/>
</dbReference>
<feature type="domain" description="Luciferase-like" evidence="5">
    <location>
        <begin position="27"/>
        <end position="229"/>
    </location>
</feature>
<dbReference type="InterPro" id="IPR019952">
    <property type="entry name" value="F420_OxRdatse_Rv1855c_pred"/>
</dbReference>
<dbReference type="NCBIfam" id="TIGR03560">
    <property type="entry name" value="F420_Rv1855c"/>
    <property type="match status" value="1"/>
</dbReference>
<keyword evidence="1" id="KW-0285">Flavoprotein</keyword>
<evidence type="ECO:0000256" key="3">
    <source>
        <dbReference type="ARBA" id="ARBA00023002"/>
    </source>
</evidence>
<dbReference type="GO" id="GO:0046306">
    <property type="term" value="P:alkanesulfonate catabolic process"/>
    <property type="evidence" value="ECO:0007669"/>
    <property type="project" value="TreeGrafter"/>
</dbReference>
<reference evidence="6" key="1">
    <citation type="submission" date="2020-05" db="EMBL/GenBank/DDBJ databases">
        <authorList>
            <person name="Chiriac C."/>
            <person name="Salcher M."/>
            <person name="Ghai R."/>
            <person name="Kavagutti S V."/>
        </authorList>
    </citation>
    <scope>NUCLEOTIDE SEQUENCE</scope>
</reference>
<dbReference type="PANTHER" id="PTHR42847">
    <property type="entry name" value="ALKANESULFONATE MONOOXYGENASE"/>
    <property type="match status" value="1"/>
</dbReference>
<name>A0A6J6IMX8_9ZZZZ</name>
<dbReference type="GO" id="GO:0008726">
    <property type="term" value="F:alkanesulfonate monooxygenase activity"/>
    <property type="evidence" value="ECO:0007669"/>
    <property type="project" value="TreeGrafter"/>
</dbReference>
<dbReference type="InterPro" id="IPR011251">
    <property type="entry name" value="Luciferase-like_dom"/>
</dbReference>
<dbReference type="PANTHER" id="PTHR42847:SF8">
    <property type="entry name" value="CONSERVED PROTEIN"/>
    <property type="match status" value="1"/>
</dbReference>
<organism evidence="6">
    <name type="scientific">freshwater metagenome</name>
    <dbReference type="NCBI Taxonomy" id="449393"/>
    <lineage>
        <taxon>unclassified sequences</taxon>
        <taxon>metagenomes</taxon>
        <taxon>ecological metagenomes</taxon>
    </lineage>
</organism>
<keyword evidence="3" id="KW-0560">Oxidoreductase</keyword>
<protein>
    <submittedName>
        <fullName evidence="6">Unannotated protein</fullName>
    </submittedName>
</protein>
<keyword evidence="2" id="KW-0288">FMN</keyword>